<keyword evidence="2" id="KW-0677">Repeat</keyword>
<comment type="caution">
    <text evidence="5">The sequence shown here is derived from an EMBL/GenBank/DDBJ whole genome shotgun (WGS) entry which is preliminary data.</text>
</comment>
<dbReference type="Pfam" id="PF13499">
    <property type="entry name" value="EF-hand_7"/>
    <property type="match status" value="1"/>
</dbReference>
<keyword evidence="1" id="KW-0479">Metal-binding</keyword>
<evidence type="ECO:0000259" key="4">
    <source>
        <dbReference type="PROSITE" id="PS50222"/>
    </source>
</evidence>
<dbReference type="PROSITE" id="PS00018">
    <property type="entry name" value="EF_HAND_1"/>
    <property type="match status" value="1"/>
</dbReference>
<evidence type="ECO:0000313" key="7">
    <source>
        <dbReference type="Proteomes" id="UP000663828"/>
    </source>
</evidence>
<dbReference type="Gene3D" id="1.10.238.10">
    <property type="entry name" value="EF-hand"/>
    <property type="match status" value="1"/>
</dbReference>
<dbReference type="AlphaFoldDB" id="A0A813STY5"/>
<dbReference type="EMBL" id="CAJNOJ010000062">
    <property type="protein sequence ID" value="CAF1001762.1"/>
    <property type="molecule type" value="Genomic_DNA"/>
</dbReference>
<dbReference type="InterPro" id="IPR051581">
    <property type="entry name" value="Ca-bind"/>
</dbReference>
<proteinExistence type="predicted"/>
<evidence type="ECO:0000256" key="2">
    <source>
        <dbReference type="ARBA" id="ARBA00022737"/>
    </source>
</evidence>
<protein>
    <recommendedName>
        <fullName evidence="4">EF-hand domain-containing protein</fullName>
    </recommendedName>
</protein>
<dbReference type="InterPro" id="IPR018247">
    <property type="entry name" value="EF_Hand_1_Ca_BS"/>
</dbReference>
<dbReference type="CDD" id="cd00051">
    <property type="entry name" value="EFh"/>
    <property type="match status" value="1"/>
</dbReference>
<dbReference type="EMBL" id="CAJNOR010000112">
    <property type="protein sequence ID" value="CAF0801809.1"/>
    <property type="molecule type" value="Genomic_DNA"/>
</dbReference>
<dbReference type="SUPFAM" id="SSF47473">
    <property type="entry name" value="EF-hand"/>
    <property type="match status" value="1"/>
</dbReference>
<dbReference type="OrthoDB" id="9975509at2759"/>
<organism evidence="5 7">
    <name type="scientific">Adineta ricciae</name>
    <name type="common">Rotifer</name>
    <dbReference type="NCBI Taxonomy" id="249248"/>
    <lineage>
        <taxon>Eukaryota</taxon>
        <taxon>Metazoa</taxon>
        <taxon>Spiralia</taxon>
        <taxon>Gnathifera</taxon>
        <taxon>Rotifera</taxon>
        <taxon>Eurotatoria</taxon>
        <taxon>Bdelloidea</taxon>
        <taxon>Adinetida</taxon>
        <taxon>Adinetidae</taxon>
        <taxon>Adineta</taxon>
    </lineage>
</organism>
<dbReference type="PANTHER" id="PTHR34524:SF6">
    <property type="entry name" value="CALCYPHOSINE LIKE"/>
    <property type="match status" value="1"/>
</dbReference>
<name>A0A813STY5_ADIRI</name>
<keyword evidence="7" id="KW-1185">Reference proteome</keyword>
<keyword evidence="3" id="KW-0106">Calcium</keyword>
<gene>
    <name evidence="6" type="ORF">EDS130_LOCUS14921</name>
    <name evidence="5" type="ORF">XAT740_LOCUS3013</name>
</gene>
<accession>A0A813STY5</accession>
<feature type="domain" description="EF-hand" evidence="4">
    <location>
        <begin position="65"/>
        <end position="100"/>
    </location>
</feature>
<dbReference type="GO" id="GO:0005509">
    <property type="term" value="F:calcium ion binding"/>
    <property type="evidence" value="ECO:0007669"/>
    <property type="project" value="InterPro"/>
</dbReference>
<dbReference type="InterPro" id="IPR011992">
    <property type="entry name" value="EF-hand-dom_pair"/>
</dbReference>
<dbReference type="PROSITE" id="PS50222">
    <property type="entry name" value="EF_HAND_2"/>
    <property type="match status" value="1"/>
</dbReference>
<dbReference type="Proteomes" id="UP000663828">
    <property type="component" value="Unassembled WGS sequence"/>
</dbReference>
<evidence type="ECO:0000256" key="3">
    <source>
        <dbReference type="ARBA" id="ARBA00022837"/>
    </source>
</evidence>
<sequence length="181" mass="21256">MGARQGRVNYDQWDTNNIQQATGLSPQQIQQLKQQFFNAAGRDGVISRNEFPNVYSSLYGGQGYISPDQIERIFRTFDRDNTGSISFDEFLNAMIMNNHNMPRQDRIGYVIRQNNPGRGDGRISAQYGHQVLRRLNDYYNLPPGTEHQCWKQLDRQNRGYVTEQEMMGYIRQQEGYSRRYR</sequence>
<evidence type="ECO:0000313" key="6">
    <source>
        <dbReference type="EMBL" id="CAF1001762.1"/>
    </source>
</evidence>
<dbReference type="SMART" id="SM00054">
    <property type="entry name" value="EFh"/>
    <property type="match status" value="2"/>
</dbReference>
<evidence type="ECO:0000256" key="1">
    <source>
        <dbReference type="ARBA" id="ARBA00022723"/>
    </source>
</evidence>
<evidence type="ECO:0000313" key="5">
    <source>
        <dbReference type="EMBL" id="CAF0801809.1"/>
    </source>
</evidence>
<dbReference type="InterPro" id="IPR002048">
    <property type="entry name" value="EF_hand_dom"/>
</dbReference>
<dbReference type="Proteomes" id="UP000663852">
    <property type="component" value="Unassembled WGS sequence"/>
</dbReference>
<reference evidence="5" key="1">
    <citation type="submission" date="2021-02" db="EMBL/GenBank/DDBJ databases">
        <authorList>
            <person name="Nowell W R."/>
        </authorList>
    </citation>
    <scope>NUCLEOTIDE SEQUENCE</scope>
</reference>
<dbReference type="PANTHER" id="PTHR34524">
    <property type="entry name" value="CALCYPHOSIN"/>
    <property type="match status" value="1"/>
</dbReference>